<feature type="domain" description="3-hydroxyacyl-CoA dehydrogenase NAD binding" evidence="6">
    <location>
        <begin position="4"/>
        <end position="183"/>
    </location>
</feature>
<dbReference type="InterPro" id="IPR036291">
    <property type="entry name" value="NAD(P)-bd_dom_sf"/>
</dbReference>
<dbReference type="SUPFAM" id="SSF48179">
    <property type="entry name" value="6-phosphogluconate dehydrogenase C-terminal domain-like"/>
    <property type="match status" value="1"/>
</dbReference>
<dbReference type="Proteomes" id="UP000031408">
    <property type="component" value="Unassembled WGS sequence"/>
</dbReference>
<evidence type="ECO:0000256" key="1">
    <source>
        <dbReference type="ARBA" id="ARBA00009463"/>
    </source>
</evidence>
<dbReference type="GO" id="GO:0070403">
    <property type="term" value="F:NAD+ binding"/>
    <property type="evidence" value="ECO:0007669"/>
    <property type="project" value="InterPro"/>
</dbReference>
<reference evidence="7 8" key="1">
    <citation type="submission" date="2014-11" db="EMBL/GenBank/DDBJ databases">
        <title>Genome sequence of Flavihumibacter solisilvae 3-3.</title>
        <authorList>
            <person name="Zhou G."/>
            <person name="Li M."/>
            <person name="Wang G."/>
        </authorList>
    </citation>
    <scope>NUCLEOTIDE SEQUENCE [LARGE SCALE GENOMIC DNA]</scope>
    <source>
        <strain evidence="7 8">3-3</strain>
    </source>
</reference>
<comment type="caution">
    <text evidence="7">The sequence shown here is derived from an EMBL/GenBank/DDBJ whole genome shotgun (WGS) entry which is preliminary data.</text>
</comment>
<dbReference type="GO" id="GO:0006631">
    <property type="term" value="P:fatty acid metabolic process"/>
    <property type="evidence" value="ECO:0007669"/>
    <property type="project" value="InterPro"/>
</dbReference>
<dbReference type="InterPro" id="IPR022694">
    <property type="entry name" value="3-OHacyl-CoA_DH"/>
</dbReference>
<dbReference type="SUPFAM" id="SSF51735">
    <property type="entry name" value="NAD(P)-binding Rossmann-fold domains"/>
    <property type="match status" value="1"/>
</dbReference>
<dbReference type="EC" id="1.1.1.157" evidence="7"/>
<dbReference type="FunFam" id="3.40.50.720:FF:000009">
    <property type="entry name" value="Fatty oxidation complex, alpha subunit"/>
    <property type="match status" value="1"/>
</dbReference>
<sequence>MFQTIAVIGAGTMGNGIAHVFAQFGYKVNLIDLNNEQLDKALQTISRNLERQVSKGLLSEEDRSAAYERISTFNAIEEGVKDVQLVVEAASESINIKLEVFKALDKHAPQEAILATNTSSISITRIAAVTNRPGKVIGMHFMNPVPVMKLVEIINGYATESEVTESITTLSKSIQKIPCVVNDYPGFIANRILMPMINEAIYSLYEGVAGVNEIDTVMKLGMAHPMGPLQLADFIGLDVCHSILQVLHEGFGNPKYAPCPLLTNMVTARKLGVKTGEGFYTYASGSKELQVSNRFSRQ</sequence>
<comment type="similarity">
    <text evidence="1">Belongs to the 3-hydroxyacyl-CoA dehydrogenase family.</text>
</comment>
<proteinExistence type="inferred from homology"/>
<dbReference type="InterPro" id="IPR013328">
    <property type="entry name" value="6PGD_dom2"/>
</dbReference>
<dbReference type="PIRSF" id="PIRSF000105">
    <property type="entry name" value="HCDH"/>
    <property type="match status" value="1"/>
</dbReference>
<feature type="binding site" evidence="4">
    <location>
        <position position="97"/>
    </location>
    <ligand>
        <name>NAD(+)</name>
        <dbReference type="ChEBI" id="CHEBI:57540"/>
    </ligand>
</feature>
<dbReference type="Gene3D" id="3.40.50.720">
    <property type="entry name" value="NAD(P)-binding Rossmann-like Domain"/>
    <property type="match status" value="1"/>
</dbReference>
<feature type="binding site" evidence="4">
    <location>
        <position position="32"/>
    </location>
    <ligand>
        <name>NAD(+)</name>
        <dbReference type="ChEBI" id="CHEBI:57540"/>
    </ligand>
</feature>
<dbReference type="InterPro" id="IPR006176">
    <property type="entry name" value="3-OHacyl-CoA_DH_NAD-bd"/>
</dbReference>
<dbReference type="EMBL" id="JSVC01000021">
    <property type="protein sequence ID" value="KIC93275.1"/>
    <property type="molecule type" value="Genomic_DNA"/>
</dbReference>
<feature type="binding site" evidence="4">
    <location>
        <position position="119"/>
    </location>
    <ligand>
        <name>NAD(+)</name>
        <dbReference type="ChEBI" id="CHEBI:57540"/>
    </ligand>
</feature>
<feature type="binding site" evidence="4">
    <location>
        <begin position="9"/>
        <end position="14"/>
    </location>
    <ligand>
        <name>NAD(+)</name>
        <dbReference type="ChEBI" id="CHEBI:57540"/>
    </ligand>
</feature>
<dbReference type="STRING" id="1349421.OI18_18675"/>
<feature type="site" description="Important for catalytic activity" evidence="3">
    <location>
        <position position="140"/>
    </location>
</feature>
<feature type="binding site" evidence="4">
    <location>
        <position position="92"/>
    </location>
    <ligand>
        <name>NAD(+)</name>
        <dbReference type="ChEBI" id="CHEBI:57540"/>
    </ligand>
</feature>
<feature type="binding site" evidence="4">
    <location>
        <position position="143"/>
    </location>
    <ligand>
        <name>NAD(+)</name>
        <dbReference type="ChEBI" id="CHEBI:57540"/>
    </ligand>
</feature>
<keyword evidence="8" id="KW-1185">Reference proteome</keyword>
<keyword evidence="4" id="KW-0520">NAD</keyword>
<evidence type="ECO:0000256" key="4">
    <source>
        <dbReference type="PIRSR" id="PIRSR000105-2"/>
    </source>
</evidence>
<evidence type="ECO:0000256" key="3">
    <source>
        <dbReference type="PIRSR" id="PIRSR000105-1"/>
    </source>
</evidence>
<dbReference type="GO" id="GO:0008691">
    <property type="term" value="F:3-hydroxybutyryl-CoA dehydrogenase activity"/>
    <property type="evidence" value="ECO:0007669"/>
    <property type="project" value="UniProtKB-EC"/>
</dbReference>
<gene>
    <name evidence="7" type="ORF">OI18_18675</name>
</gene>
<dbReference type="PROSITE" id="PS00067">
    <property type="entry name" value="3HCDH"/>
    <property type="match status" value="1"/>
</dbReference>
<dbReference type="Pfam" id="PF02737">
    <property type="entry name" value="3HCDH_N"/>
    <property type="match status" value="1"/>
</dbReference>
<feature type="binding site" evidence="4">
    <location>
        <position position="274"/>
    </location>
    <ligand>
        <name>NAD(+)</name>
        <dbReference type="ChEBI" id="CHEBI:57540"/>
    </ligand>
</feature>
<name>A0A0C1IGF2_9BACT</name>
<evidence type="ECO:0000313" key="8">
    <source>
        <dbReference type="Proteomes" id="UP000031408"/>
    </source>
</evidence>
<dbReference type="OrthoDB" id="9771883at2"/>
<dbReference type="InterPro" id="IPR006180">
    <property type="entry name" value="3-OHacyl-CoA_DH_CS"/>
</dbReference>
<dbReference type="Pfam" id="PF00725">
    <property type="entry name" value="3HCDH"/>
    <property type="match status" value="1"/>
</dbReference>
<evidence type="ECO:0000313" key="7">
    <source>
        <dbReference type="EMBL" id="KIC93275.1"/>
    </source>
</evidence>
<dbReference type="PANTHER" id="PTHR48075">
    <property type="entry name" value="3-HYDROXYACYL-COA DEHYDROGENASE FAMILY PROTEIN"/>
    <property type="match status" value="1"/>
</dbReference>
<dbReference type="InterPro" id="IPR008927">
    <property type="entry name" value="6-PGluconate_DH-like_C_sf"/>
</dbReference>
<feature type="domain" description="3-hydroxyacyl-CoA dehydrogenase C-terminal" evidence="5">
    <location>
        <begin position="186"/>
        <end position="282"/>
    </location>
</feature>
<organism evidence="7 8">
    <name type="scientific">Flavihumibacter solisilvae</name>
    <dbReference type="NCBI Taxonomy" id="1349421"/>
    <lineage>
        <taxon>Bacteria</taxon>
        <taxon>Pseudomonadati</taxon>
        <taxon>Bacteroidota</taxon>
        <taxon>Chitinophagia</taxon>
        <taxon>Chitinophagales</taxon>
        <taxon>Chitinophagaceae</taxon>
        <taxon>Flavihumibacter</taxon>
    </lineage>
</organism>
<evidence type="ECO:0000259" key="5">
    <source>
        <dbReference type="Pfam" id="PF00725"/>
    </source>
</evidence>
<keyword evidence="2 7" id="KW-0560">Oxidoreductase</keyword>
<dbReference type="RefSeq" id="WP_039142568.1">
    <property type="nucleotide sequence ID" value="NZ_JSVC01000021.1"/>
</dbReference>
<dbReference type="PANTHER" id="PTHR48075:SF5">
    <property type="entry name" value="3-HYDROXYBUTYRYL-COA DEHYDROGENASE"/>
    <property type="match status" value="1"/>
</dbReference>
<evidence type="ECO:0000256" key="2">
    <source>
        <dbReference type="ARBA" id="ARBA00023002"/>
    </source>
</evidence>
<dbReference type="Gene3D" id="1.10.1040.10">
    <property type="entry name" value="N-(1-d-carboxylethyl)-l-norvaline Dehydrogenase, domain 2"/>
    <property type="match status" value="1"/>
</dbReference>
<dbReference type="InterPro" id="IPR006108">
    <property type="entry name" value="3HC_DH_C"/>
</dbReference>
<evidence type="ECO:0000259" key="6">
    <source>
        <dbReference type="Pfam" id="PF02737"/>
    </source>
</evidence>
<accession>A0A0C1IGF2</accession>
<dbReference type="AlphaFoldDB" id="A0A0C1IGF2"/>
<protein>
    <submittedName>
        <fullName evidence="7">3-hydroxybutyryl-CoA dehydrogenase</fullName>
        <ecNumber evidence="7">1.1.1.157</ecNumber>
    </submittedName>
</protein>